<proteinExistence type="predicted"/>
<gene>
    <name evidence="2" type="ORF">DFI_05590</name>
</gene>
<feature type="transmembrane region" description="Helical" evidence="1">
    <location>
        <begin position="20"/>
        <end position="41"/>
    </location>
</feature>
<dbReference type="Proteomes" id="UP000259030">
    <property type="component" value="Chromosome"/>
</dbReference>
<sequence length="144" mass="15326">MTSTPTPPPTRERTLALISLRMALTGGALAAVAAIALAFGVQQDDPLHDLSKGLGTGMLTALPLFFAGRMLAMYRHMDEFARLQLTQAASLAFLITMIVSGGAMALQALLHFPTPAWAFYVLGMGSWLAASVLQTVRLGGRERP</sequence>
<keyword evidence="3" id="KW-1185">Reference proteome</keyword>
<feature type="transmembrane region" description="Helical" evidence="1">
    <location>
        <begin position="91"/>
        <end position="110"/>
    </location>
</feature>
<dbReference type="AlphaFoldDB" id="A0A221SV76"/>
<dbReference type="STRING" id="317577.GCA_000419625_00031"/>
<dbReference type="KEGG" id="dfc:DFI_05590"/>
<dbReference type="EMBL" id="CP021081">
    <property type="protein sequence ID" value="ASN80542.1"/>
    <property type="molecule type" value="Genomic_DNA"/>
</dbReference>
<feature type="transmembrane region" description="Helical" evidence="1">
    <location>
        <begin position="53"/>
        <end position="71"/>
    </location>
</feature>
<reference evidence="2 3" key="1">
    <citation type="submission" date="2017-05" db="EMBL/GenBank/DDBJ databases">
        <title>The complete genome sequence of Deinococcus ficus isolated from the rhizosphere of the Ficus religiosa L. in Taiwan.</title>
        <authorList>
            <person name="Wu K.-M."/>
            <person name="Liao T.-L."/>
            <person name="Liu Y.-M."/>
            <person name="Young C.-C."/>
            <person name="Tsai S.-F."/>
        </authorList>
    </citation>
    <scope>NUCLEOTIDE SEQUENCE [LARGE SCALE GENOMIC DNA]</scope>
    <source>
        <strain evidence="2 3">CC-FR2-10</strain>
    </source>
</reference>
<keyword evidence="1" id="KW-0472">Membrane</keyword>
<evidence type="ECO:0000313" key="2">
    <source>
        <dbReference type="EMBL" id="ASN80542.1"/>
    </source>
</evidence>
<accession>A0A221SV76</accession>
<evidence type="ECO:0000313" key="3">
    <source>
        <dbReference type="Proteomes" id="UP000259030"/>
    </source>
</evidence>
<evidence type="ECO:0000256" key="1">
    <source>
        <dbReference type="SAM" id="Phobius"/>
    </source>
</evidence>
<dbReference type="RefSeq" id="WP_051307614.1">
    <property type="nucleotide sequence ID" value="NZ_CP021081.1"/>
</dbReference>
<keyword evidence="1" id="KW-1133">Transmembrane helix</keyword>
<name>A0A221SV76_9DEIO</name>
<keyword evidence="1" id="KW-0812">Transmembrane</keyword>
<protein>
    <submittedName>
        <fullName evidence="2">Uncharacterized protein</fullName>
    </submittedName>
</protein>
<feature type="transmembrane region" description="Helical" evidence="1">
    <location>
        <begin position="116"/>
        <end position="136"/>
    </location>
</feature>
<organism evidence="2 3">
    <name type="scientific">Deinococcus ficus</name>
    <dbReference type="NCBI Taxonomy" id="317577"/>
    <lineage>
        <taxon>Bacteria</taxon>
        <taxon>Thermotogati</taxon>
        <taxon>Deinococcota</taxon>
        <taxon>Deinococci</taxon>
        <taxon>Deinococcales</taxon>
        <taxon>Deinococcaceae</taxon>
        <taxon>Deinococcus</taxon>
    </lineage>
</organism>